<proteinExistence type="predicted"/>
<keyword evidence="4" id="KW-1185">Reference proteome</keyword>
<evidence type="ECO:0000313" key="3">
    <source>
        <dbReference type="EMBL" id="PAU45805.1"/>
    </source>
</evidence>
<gene>
    <name evidence="3" type="ORF">CK936_27555</name>
</gene>
<organism evidence="3 4">
    <name type="scientific">Streptomyces albireticuli</name>
    <dbReference type="NCBI Taxonomy" id="1940"/>
    <lineage>
        <taxon>Bacteria</taxon>
        <taxon>Bacillati</taxon>
        <taxon>Actinomycetota</taxon>
        <taxon>Actinomycetes</taxon>
        <taxon>Kitasatosporales</taxon>
        <taxon>Streptomycetaceae</taxon>
        <taxon>Streptomyces</taxon>
    </lineage>
</organism>
<sequence>MRFILNVIWLVLCGLWMALGYVVAGLICCVLIITIPCRMVQRVAALRGGRSGLRLA</sequence>
<keyword evidence="1" id="KW-1133">Transmembrane helix</keyword>
<dbReference type="InterPro" id="IPR005185">
    <property type="entry name" value="YccF"/>
</dbReference>
<reference evidence="3 4" key="1">
    <citation type="submission" date="2017-08" db="EMBL/GenBank/DDBJ databases">
        <title>Genome sequence of Streptomyces albireticuli NRRL B-1670.</title>
        <authorList>
            <person name="Graham D.E."/>
            <person name="Mahan K.M."/>
            <person name="Klingeman D.M."/>
            <person name="Hettich R.L."/>
            <person name="Parry R.J."/>
            <person name="Spain J.C."/>
        </authorList>
    </citation>
    <scope>NUCLEOTIDE SEQUENCE [LARGE SCALE GENOMIC DNA]</scope>
    <source>
        <strain evidence="3 4">NRRL B-1670</strain>
    </source>
</reference>
<evidence type="ECO:0000259" key="2">
    <source>
        <dbReference type="Pfam" id="PF03733"/>
    </source>
</evidence>
<feature type="domain" description="Inner membrane component" evidence="2">
    <location>
        <begin position="4"/>
        <end position="39"/>
    </location>
</feature>
<dbReference type="Proteomes" id="UP000218944">
    <property type="component" value="Unassembled WGS sequence"/>
</dbReference>
<feature type="transmembrane region" description="Helical" evidence="1">
    <location>
        <begin position="6"/>
        <end position="33"/>
    </location>
</feature>
<comment type="caution">
    <text evidence="3">The sequence shown here is derived from an EMBL/GenBank/DDBJ whole genome shotgun (WGS) entry which is preliminary data.</text>
</comment>
<protein>
    <recommendedName>
        <fullName evidence="2">Inner membrane component domain-containing protein</fullName>
    </recommendedName>
</protein>
<dbReference type="Pfam" id="PF03733">
    <property type="entry name" value="YccF"/>
    <property type="match status" value="1"/>
</dbReference>
<evidence type="ECO:0000313" key="4">
    <source>
        <dbReference type="Proteomes" id="UP000218944"/>
    </source>
</evidence>
<name>A0A2A2D2Q7_9ACTN</name>
<evidence type="ECO:0000256" key="1">
    <source>
        <dbReference type="SAM" id="Phobius"/>
    </source>
</evidence>
<keyword evidence="1" id="KW-0472">Membrane</keyword>
<dbReference type="AlphaFoldDB" id="A0A2A2D2Q7"/>
<keyword evidence="1" id="KW-0812">Transmembrane</keyword>
<accession>A0A2A2D2Q7</accession>
<dbReference type="EMBL" id="NSJV01000530">
    <property type="protein sequence ID" value="PAU45805.1"/>
    <property type="molecule type" value="Genomic_DNA"/>
</dbReference>